<dbReference type="Proteomes" id="UP000044602">
    <property type="component" value="Unassembled WGS sequence"/>
</dbReference>
<dbReference type="EMBL" id="CVQH01024817">
    <property type="protein sequence ID" value="CRK37604.1"/>
    <property type="molecule type" value="Genomic_DNA"/>
</dbReference>
<keyword evidence="2" id="KW-1185">Reference proteome</keyword>
<proteinExistence type="predicted"/>
<name>A0A0G4MTR2_VERLO</name>
<organism evidence="1 2">
    <name type="scientific">Verticillium longisporum</name>
    <name type="common">Verticillium dahliae var. longisporum</name>
    <dbReference type="NCBI Taxonomy" id="100787"/>
    <lineage>
        <taxon>Eukaryota</taxon>
        <taxon>Fungi</taxon>
        <taxon>Dikarya</taxon>
        <taxon>Ascomycota</taxon>
        <taxon>Pezizomycotina</taxon>
        <taxon>Sordariomycetes</taxon>
        <taxon>Hypocreomycetidae</taxon>
        <taxon>Glomerellales</taxon>
        <taxon>Plectosphaerellaceae</taxon>
        <taxon>Verticillium</taxon>
    </lineage>
</organism>
<reference evidence="1 2" key="1">
    <citation type="submission" date="2015-05" db="EMBL/GenBank/DDBJ databases">
        <authorList>
            <person name="Wang D.B."/>
            <person name="Wang M."/>
        </authorList>
    </citation>
    <scope>NUCLEOTIDE SEQUENCE [LARGE SCALE GENOMIC DNA]</scope>
    <source>
        <strain evidence="1">VL1</strain>
    </source>
</reference>
<sequence length="14" mass="1555">MTRSSATTPRRSTC</sequence>
<accession>A0A0G4MTR2</accession>
<evidence type="ECO:0000313" key="1">
    <source>
        <dbReference type="EMBL" id="CRK37604.1"/>
    </source>
</evidence>
<gene>
    <name evidence="1" type="ORF">BN1708_016588</name>
</gene>
<evidence type="ECO:0000313" key="2">
    <source>
        <dbReference type="Proteomes" id="UP000044602"/>
    </source>
</evidence>
<protein>
    <submittedName>
        <fullName evidence="1">Uncharacterized protein</fullName>
    </submittedName>
</protein>